<dbReference type="InterPro" id="IPR050951">
    <property type="entry name" value="Retrovirus_Pol_polyprotein"/>
</dbReference>
<proteinExistence type="predicted"/>
<evidence type="ECO:0000259" key="1">
    <source>
        <dbReference type="PROSITE" id="PS50994"/>
    </source>
</evidence>
<keyword evidence="3" id="KW-1185">Reference proteome</keyword>
<protein>
    <recommendedName>
        <fullName evidence="1">Integrase catalytic domain-containing protein</fullName>
    </recommendedName>
</protein>
<sequence>MNAVATPRANGQVERYNRTVLSSLTACNLNKPEDLWDEFVSEIQWGLNNTVNKGTGKSPSQALFGLDLVGIPGSLLELNITDGTEKAIPVEKIRKEMTEYISENQEKQKEQFNKTRTEKTYKVGELVRVEREVPSLGRSRKLVPKLRGPYRIAEVLENDRYVIEDTPLSRKGNRKFSGIFAVNKIYPWLVFNRADSESDESSNSDTD</sequence>
<dbReference type="Proteomes" id="UP001153954">
    <property type="component" value="Unassembled WGS sequence"/>
</dbReference>
<organism evidence="2 3">
    <name type="scientific">Euphydryas editha</name>
    <name type="common">Edith's checkerspot</name>
    <dbReference type="NCBI Taxonomy" id="104508"/>
    <lineage>
        <taxon>Eukaryota</taxon>
        <taxon>Metazoa</taxon>
        <taxon>Ecdysozoa</taxon>
        <taxon>Arthropoda</taxon>
        <taxon>Hexapoda</taxon>
        <taxon>Insecta</taxon>
        <taxon>Pterygota</taxon>
        <taxon>Neoptera</taxon>
        <taxon>Endopterygota</taxon>
        <taxon>Lepidoptera</taxon>
        <taxon>Glossata</taxon>
        <taxon>Ditrysia</taxon>
        <taxon>Papilionoidea</taxon>
        <taxon>Nymphalidae</taxon>
        <taxon>Nymphalinae</taxon>
        <taxon>Euphydryas</taxon>
    </lineage>
</organism>
<dbReference type="AlphaFoldDB" id="A0AAU9TMA6"/>
<name>A0AAU9TMA6_EUPED</name>
<comment type="caution">
    <text evidence="2">The sequence shown here is derived from an EMBL/GenBank/DDBJ whole genome shotgun (WGS) entry which is preliminary data.</text>
</comment>
<feature type="domain" description="Integrase catalytic" evidence="1">
    <location>
        <begin position="1"/>
        <end position="67"/>
    </location>
</feature>
<dbReference type="InterPro" id="IPR036397">
    <property type="entry name" value="RNaseH_sf"/>
</dbReference>
<accession>A0AAU9TMA6</accession>
<dbReference type="SUPFAM" id="SSF53098">
    <property type="entry name" value="Ribonuclease H-like"/>
    <property type="match status" value="1"/>
</dbReference>
<dbReference type="InterPro" id="IPR012337">
    <property type="entry name" value="RNaseH-like_sf"/>
</dbReference>
<dbReference type="GO" id="GO:0015074">
    <property type="term" value="P:DNA integration"/>
    <property type="evidence" value="ECO:0007669"/>
    <property type="project" value="InterPro"/>
</dbReference>
<dbReference type="PROSITE" id="PS50994">
    <property type="entry name" value="INTEGRASE"/>
    <property type="match status" value="1"/>
</dbReference>
<gene>
    <name evidence="2" type="ORF">EEDITHA_LOCUS2923</name>
</gene>
<reference evidence="2" key="1">
    <citation type="submission" date="2022-03" db="EMBL/GenBank/DDBJ databases">
        <authorList>
            <person name="Tunstrom K."/>
        </authorList>
    </citation>
    <scope>NUCLEOTIDE SEQUENCE</scope>
</reference>
<dbReference type="Gene3D" id="3.30.420.10">
    <property type="entry name" value="Ribonuclease H-like superfamily/Ribonuclease H"/>
    <property type="match status" value="1"/>
</dbReference>
<dbReference type="InterPro" id="IPR001584">
    <property type="entry name" value="Integrase_cat-core"/>
</dbReference>
<dbReference type="PANTHER" id="PTHR37984">
    <property type="entry name" value="PROTEIN CBG26694"/>
    <property type="match status" value="1"/>
</dbReference>
<dbReference type="GO" id="GO:0003676">
    <property type="term" value="F:nucleic acid binding"/>
    <property type="evidence" value="ECO:0007669"/>
    <property type="project" value="InterPro"/>
</dbReference>
<dbReference type="PANTHER" id="PTHR37984:SF5">
    <property type="entry name" value="PROTEIN NYNRIN-LIKE"/>
    <property type="match status" value="1"/>
</dbReference>
<dbReference type="EMBL" id="CAKOGL010000005">
    <property type="protein sequence ID" value="CAH2086559.1"/>
    <property type="molecule type" value="Genomic_DNA"/>
</dbReference>
<evidence type="ECO:0000313" key="3">
    <source>
        <dbReference type="Proteomes" id="UP001153954"/>
    </source>
</evidence>
<evidence type="ECO:0000313" key="2">
    <source>
        <dbReference type="EMBL" id="CAH2086559.1"/>
    </source>
</evidence>